<evidence type="ECO:0000313" key="5">
    <source>
        <dbReference type="EMBL" id="MCO1659066.1"/>
    </source>
</evidence>
<keyword evidence="6" id="KW-1185">Reference proteome</keyword>
<reference evidence="5" key="1">
    <citation type="submission" date="2021-04" db="EMBL/GenBank/DDBJ databases">
        <title>Pseudonocardia sp. nov., isolated from sandy soil of mangrove forest.</title>
        <authorList>
            <person name="Zan Z."/>
            <person name="Huang R."/>
            <person name="Liu W."/>
        </authorList>
    </citation>
    <scope>NUCLEOTIDE SEQUENCE</scope>
    <source>
        <strain evidence="5">S2-4</strain>
    </source>
</reference>
<dbReference type="PANTHER" id="PTHR47691">
    <property type="entry name" value="REGULATOR-RELATED"/>
    <property type="match status" value="1"/>
</dbReference>
<dbReference type="Pfam" id="PF25872">
    <property type="entry name" value="HTH_77"/>
    <property type="match status" value="1"/>
</dbReference>
<proteinExistence type="inferred from homology"/>
<evidence type="ECO:0000256" key="2">
    <source>
        <dbReference type="ARBA" id="ARBA00023125"/>
    </source>
</evidence>
<dbReference type="Gene3D" id="3.40.50.300">
    <property type="entry name" value="P-loop containing nucleotide triphosphate hydrolases"/>
    <property type="match status" value="1"/>
</dbReference>
<comment type="caution">
    <text evidence="5">The sequence shown here is derived from an EMBL/GenBank/DDBJ whole genome shotgun (WGS) entry which is preliminary data.</text>
</comment>
<dbReference type="SUPFAM" id="SSF46894">
    <property type="entry name" value="C-terminal effector domain of the bipartite response regulators"/>
    <property type="match status" value="1"/>
</dbReference>
<dbReference type="InterPro" id="IPR016032">
    <property type="entry name" value="Sig_transdc_resp-reg_C-effctor"/>
</dbReference>
<evidence type="ECO:0000259" key="4">
    <source>
        <dbReference type="PROSITE" id="PS51755"/>
    </source>
</evidence>
<evidence type="ECO:0000256" key="3">
    <source>
        <dbReference type="PROSITE-ProRule" id="PRU01091"/>
    </source>
</evidence>
<sequence>MHFGLLGPLAVWTADGRPVRLPELKVRALLAHLLVHRGRLVSAERLIDDLWGAALPANPANTLQGKVSQLRRVLDAAEPGGRGLVAYRQGGYLLQVEADSVDADRFHALTERARRAPDPRTGAGLLGDALALWRGDALADFAGEAFARAAIVRLEEARLVALEEQAAARLELGEHHLLAGELSDVVAQHPLRSRLREVHMRALYRAGRQSEALDSYHQLRSRLVDEQGLEPGPELAALQQAILRRAPELDAPADPPAAARMSTNLPTPLTDLIGREDAVAAARSLLASGRLVTLTGPGGVGKTRLAVETAGGMAGTFPDGVWLVELASLGGRAAQGPAALAGAIMAVLDMRPDIWAPAARADPVNVLAAALGAKQLLLILDNCEGLADPVATLAARLLEAATGLRILATSQEPLRVPGELLQVVEPLALPDPAAATDLGVVRRSAAVQLFEVRATAAAPGFVLDRSNAADVAAICRGLDGIPLALELAAARVRALGVRELASRLSDRFRLLASGYRDSPPRQQTLRAVIDWSWELLDEPERILLRRVAVHSGSFALEAAGSICSGDDLPAGDIPEVLARLVDRSLVGVDAHADGHRYRLLESVAAYGRERAGAIDELSWLRERHGRYYTALAERAASQLRGPGQRTWLDRLDAETGNLRSALESAVGDRGAVLALRLVNALTWYWVLRGRLSEGSRSLATALALDGEAPSVARARAVAAHAAILLGAGEAAEPTAVAEAALEPFDGVDDPHARAHAEWMIGYGLTFGVGETGLGEELVERGLATFLALGDQWGIAAALGVRAVQALAKGDLAAVARDSEQSLAMFRALGDRWGQLIAMQGLADLARLTGDYDRAARLHRKALRTSEELGLWAEASFWASGLGRIALLTGDHEQARAFIEQGRRLAAEHAIRFAEEYADVGLALLARAEGELDAAEAHLRRWLDWDRQVDAHANAALILTELGFIAELRGDAEAARVLHRDGYAAALAGRDARMAARALDGLAGADALAGEHHRAARLLAAAARSREAAGGPLPPAERGDVERITGVVRAALGTGFATVVAGGEADAPAELVQGRG</sequence>
<accession>A0ABT1A7Y0</accession>
<dbReference type="Gene3D" id="1.10.10.10">
    <property type="entry name" value="Winged helix-like DNA-binding domain superfamily/Winged helix DNA-binding domain"/>
    <property type="match status" value="1"/>
</dbReference>
<dbReference type="PRINTS" id="PR00364">
    <property type="entry name" value="DISEASERSIST"/>
</dbReference>
<dbReference type="RefSeq" id="WP_252443663.1">
    <property type="nucleotide sequence ID" value="NZ_JAGSOV010000061.1"/>
</dbReference>
<dbReference type="PROSITE" id="PS51755">
    <property type="entry name" value="OMPR_PHOB"/>
    <property type="match status" value="1"/>
</dbReference>
<gene>
    <name evidence="5" type="ORF">KDL28_28750</name>
</gene>
<dbReference type="EMBL" id="JAGSOV010000061">
    <property type="protein sequence ID" value="MCO1659066.1"/>
    <property type="molecule type" value="Genomic_DNA"/>
</dbReference>
<dbReference type="InterPro" id="IPR011990">
    <property type="entry name" value="TPR-like_helical_dom_sf"/>
</dbReference>
<dbReference type="Pfam" id="PF13424">
    <property type="entry name" value="TPR_12"/>
    <property type="match status" value="1"/>
</dbReference>
<dbReference type="InterPro" id="IPR001867">
    <property type="entry name" value="OmpR/PhoB-type_DNA-bd"/>
</dbReference>
<dbReference type="Proteomes" id="UP001165283">
    <property type="component" value="Unassembled WGS sequence"/>
</dbReference>
<dbReference type="InterPro" id="IPR036388">
    <property type="entry name" value="WH-like_DNA-bd_sf"/>
</dbReference>
<dbReference type="Pfam" id="PF03704">
    <property type="entry name" value="BTAD"/>
    <property type="match status" value="1"/>
</dbReference>
<comment type="similarity">
    <text evidence="1">Belongs to the AfsR/DnrI/RedD regulatory family.</text>
</comment>
<name>A0ABT1A7Y0_9PSEU</name>
<evidence type="ECO:0000256" key="1">
    <source>
        <dbReference type="ARBA" id="ARBA00005820"/>
    </source>
</evidence>
<dbReference type="InterPro" id="IPR005158">
    <property type="entry name" value="BTAD"/>
</dbReference>
<protein>
    <submittedName>
        <fullName evidence="5">Winged helix-turn-helix domain-containing protein</fullName>
    </submittedName>
</protein>
<evidence type="ECO:0000313" key="6">
    <source>
        <dbReference type="Proteomes" id="UP001165283"/>
    </source>
</evidence>
<dbReference type="SMART" id="SM01043">
    <property type="entry name" value="BTAD"/>
    <property type="match status" value="1"/>
</dbReference>
<dbReference type="SUPFAM" id="SSF48452">
    <property type="entry name" value="TPR-like"/>
    <property type="match status" value="2"/>
</dbReference>
<dbReference type="InterPro" id="IPR027417">
    <property type="entry name" value="P-loop_NTPase"/>
</dbReference>
<dbReference type="SUPFAM" id="SSF52540">
    <property type="entry name" value="P-loop containing nucleoside triphosphate hydrolases"/>
    <property type="match status" value="1"/>
</dbReference>
<feature type="DNA-binding region" description="OmpR/PhoB-type" evidence="3">
    <location>
        <begin position="1"/>
        <end position="96"/>
    </location>
</feature>
<feature type="domain" description="OmpR/PhoB-type" evidence="4">
    <location>
        <begin position="1"/>
        <end position="96"/>
    </location>
</feature>
<dbReference type="Gene3D" id="1.25.40.10">
    <property type="entry name" value="Tetratricopeptide repeat domain"/>
    <property type="match status" value="3"/>
</dbReference>
<dbReference type="Pfam" id="PF00486">
    <property type="entry name" value="Trans_reg_C"/>
    <property type="match status" value="1"/>
</dbReference>
<organism evidence="5 6">
    <name type="scientific">Pseudonocardia humida</name>
    <dbReference type="NCBI Taxonomy" id="2800819"/>
    <lineage>
        <taxon>Bacteria</taxon>
        <taxon>Bacillati</taxon>
        <taxon>Actinomycetota</taxon>
        <taxon>Actinomycetes</taxon>
        <taxon>Pseudonocardiales</taxon>
        <taxon>Pseudonocardiaceae</taxon>
        <taxon>Pseudonocardia</taxon>
    </lineage>
</organism>
<keyword evidence="2 3" id="KW-0238">DNA-binding</keyword>
<dbReference type="SMART" id="SM00862">
    <property type="entry name" value="Trans_reg_C"/>
    <property type="match status" value="1"/>
</dbReference>
<dbReference type="InterPro" id="IPR058852">
    <property type="entry name" value="HTH_77"/>
</dbReference>
<dbReference type="CDD" id="cd15831">
    <property type="entry name" value="BTAD"/>
    <property type="match status" value="1"/>
</dbReference>
<dbReference type="PANTHER" id="PTHR47691:SF3">
    <property type="entry name" value="HTH-TYPE TRANSCRIPTIONAL REGULATOR RV0890C-RELATED"/>
    <property type="match status" value="1"/>
</dbReference>